<proteinExistence type="predicted"/>
<dbReference type="RefSeq" id="WP_077277475.1">
    <property type="nucleotide sequence ID" value="NZ_MVBK01000010.1"/>
</dbReference>
<evidence type="ECO:0000313" key="1">
    <source>
        <dbReference type="EMBL" id="OOG28126.1"/>
    </source>
</evidence>
<name>A0A1V3NTR2_9GAMM</name>
<dbReference type="Proteomes" id="UP000189462">
    <property type="component" value="Unassembled WGS sequence"/>
</dbReference>
<dbReference type="EMBL" id="MVBK01000010">
    <property type="protein sequence ID" value="OOG28126.1"/>
    <property type="molecule type" value="Genomic_DNA"/>
</dbReference>
<gene>
    <name evidence="1" type="ORF">B1C78_02095</name>
</gene>
<accession>A0A1V3NTR2</accession>
<organism evidence="1 2">
    <name type="scientific">Thioalkalivibrio denitrificans</name>
    <dbReference type="NCBI Taxonomy" id="108003"/>
    <lineage>
        <taxon>Bacteria</taxon>
        <taxon>Pseudomonadati</taxon>
        <taxon>Pseudomonadota</taxon>
        <taxon>Gammaproteobacteria</taxon>
        <taxon>Chromatiales</taxon>
        <taxon>Ectothiorhodospiraceae</taxon>
        <taxon>Thioalkalivibrio</taxon>
    </lineage>
</organism>
<protein>
    <recommendedName>
        <fullName evidence="3">SAM-dependent methyltransferase</fullName>
    </recommendedName>
</protein>
<evidence type="ECO:0000313" key="2">
    <source>
        <dbReference type="Proteomes" id="UP000189462"/>
    </source>
</evidence>
<reference evidence="1 2" key="1">
    <citation type="submission" date="2017-02" db="EMBL/GenBank/DDBJ databases">
        <title>Genomic diversity within the haloalkaliphilic genus Thioalkalivibrio.</title>
        <authorList>
            <person name="Ahn A.-C."/>
            <person name="Meier-Kolthoff J."/>
            <person name="Overmars L."/>
            <person name="Richter M."/>
            <person name="Woyke T."/>
            <person name="Sorokin D.Y."/>
            <person name="Muyzer G."/>
        </authorList>
    </citation>
    <scope>NUCLEOTIDE SEQUENCE [LARGE SCALE GENOMIC DNA]</scope>
    <source>
        <strain evidence="1 2">ALJD</strain>
    </source>
</reference>
<dbReference type="OrthoDB" id="5801443at2"/>
<dbReference type="AlphaFoldDB" id="A0A1V3NTR2"/>
<keyword evidence="2" id="KW-1185">Reference proteome</keyword>
<sequence length="211" mass="23116">MSAVTVNTGSAAGPGTGGVAASTDAFHAKLLEQALQPLLDGERMEVLDLGNAHGETVDFFSGLRVRFAVAAIEQDLRALDEVDDEDILALRLNELLTEELVGGARVVLAWDLLNYLQPRVISAFMARLADLLPAGALVHGFVAYGVKALPENPRALVICRHGWLRTLTRPDEATRDVRNQAAGNLQRLMPDFRMIRAMLLRDGMQECLFRR</sequence>
<comment type="caution">
    <text evidence="1">The sequence shown here is derived from an EMBL/GenBank/DDBJ whole genome shotgun (WGS) entry which is preliminary data.</text>
</comment>
<evidence type="ECO:0008006" key="3">
    <source>
        <dbReference type="Google" id="ProtNLM"/>
    </source>
</evidence>